<evidence type="ECO:0000313" key="4">
    <source>
        <dbReference type="Proteomes" id="UP001056648"/>
    </source>
</evidence>
<reference evidence="3" key="1">
    <citation type="submission" date="2022-06" db="EMBL/GenBank/DDBJ databases">
        <title>Complete genome sequence and characterization of Cupriavidus gilardii QJ1 isolated from contaminating cells.</title>
        <authorList>
            <person name="Qi J."/>
        </authorList>
    </citation>
    <scope>NUCLEOTIDE SEQUENCE</scope>
    <source>
        <strain evidence="3">QJ1</strain>
    </source>
</reference>
<evidence type="ECO:0000313" key="3">
    <source>
        <dbReference type="EMBL" id="USE81619.1"/>
    </source>
</evidence>
<dbReference type="Gene3D" id="3.40.50.620">
    <property type="entry name" value="HUPs"/>
    <property type="match status" value="1"/>
</dbReference>
<comment type="similarity">
    <text evidence="1">Belongs to the universal stress protein A family.</text>
</comment>
<proteinExistence type="inferred from homology"/>
<dbReference type="GeneID" id="70690093"/>
<name>A0ABY4VWM7_9BURK</name>
<accession>A0ABY4VWM7</accession>
<sequence length="141" mass="14854">MVLPTDGSANSDAAAWCAANPKLFKRDEIRVHVVHCVPDLSGEVKSFIGRAQIDRWHTTESANAMQSVVDILREAGVRTVTQGLVGFAPERIIAYAKSVGAEAIVMGSHGRGAFLDAIVGSVAGRVLAHAPCPVVLVKPIS</sequence>
<evidence type="ECO:0000259" key="2">
    <source>
        <dbReference type="Pfam" id="PF00582"/>
    </source>
</evidence>
<dbReference type="CDD" id="cd00293">
    <property type="entry name" value="USP-like"/>
    <property type="match status" value="1"/>
</dbReference>
<protein>
    <submittedName>
        <fullName evidence="3">Universal stress protein</fullName>
    </submittedName>
</protein>
<dbReference type="InterPro" id="IPR006016">
    <property type="entry name" value="UspA"/>
</dbReference>
<dbReference type="SUPFAM" id="SSF52402">
    <property type="entry name" value="Adenine nucleotide alpha hydrolases-like"/>
    <property type="match status" value="1"/>
</dbReference>
<dbReference type="Proteomes" id="UP001056648">
    <property type="component" value="Chromosome 2"/>
</dbReference>
<dbReference type="RefSeq" id="WP_244959479.1">
    <property type="nucleotide sequence ID" value="NZ_CP054626.1"/>
</dbReference>
<dbReference type="EMBL" id="CP098736">
    <property type="protein sequence ID" value="USE81619.1"/>
    <property type="molecule type" value="Genomic_DNA"/>
</dbReference>
<feature type="domain" description="UspA" evidence="2">
    <location>
        <begin position="2"/>
        <end position="138"/>
    </location>
</feature>
<gene>
    <name evidence="3" type="ORF">NDR89_18285</name>
</gene>
<dbReference type="PRINTS" id="PR01438">
    <property type="entry name" value="UNVRSLSTRESS"/>
</dbReference>
<dbReference type="PANTHER" id="PTHR46268">
    <property type="entry name" value="STRESS RESPONSE PROTEIN NHAX"/>
    <property type="match status" value="1"/>
</dbReference>
<dbReference type="PANTHER" id="PTHR46268:SF6">
    <property type="entry name" value="UNIVERSAL STRESS PROTEIN UP12"/>
    <property type="match status" value="1"/>
</dbReference>
<organism evidence="3 4">
    <name type="scientific">Cupriavidus gilardii</name>
    <dbReference type="NCBI Taxonomy" id="82541"/>
    <lineage>
        <taxon>Bacteria</taxon>
        <taxon>Pseudomonadati</taxon>
        <taxon>Pseudomonadota</taxon>
        <taxon>Betaproteobacteria</taxon>
        <taxon>Burkholderiales</taxon>
        <taxon>Burkholderiaceae</taxon>
        <taxon>Cupriavidus</taxon>
    </lineage>
</organism>
<dbReference type="InterPro" id="IPR006015">
    <property type="entry name" value="Universal_stress_UspA"/>
</dbReference>
<keyword evidence="4" id="KW-1185">Reference proteome</keyword>
<evidence type="ECO:0000256" key="1">
    <source>
        <dbReference type="ARBA" id="ARBA00008791"/>
    </source>
</evidence>
<dbReference type="InterPro" id="IPR014729">
    <property type="entry name" value="Rossmann-like_a/b/a_fold"/>
</dbReference>
<dbReference type="Pfam" id="PF00582">
    <property type="entry name" value="Usp"/>
    <property type="match status" value="1"/>
</dbReference>